<keyword evidence="2" id="KW-1133">Transmembrane helix</keyword>
<feature type="region of interest" description="Disordered" evidence="1">
    <location>
        <begin position="245"/>
        <end position="272"/>
    </location>
</feature>
<feature type="transmembrane region" description="Helical" evidence="2">
    <location>
        <begin position="155"/>
        <end position="177"/>
    </location>
</feature>
<keyword evidence="2" id="KW-0472">Membrane</keyword>
<dbReference type="GeneID" id="96288383"/>
<proteinExistence type="predicted"/>
<comment type="caution">
    <text evidence="3">The sequence shown here is derived from an EMBL/GenBank/DDBJ whole genome shotgun (WGS) entry which is preliminary data.</text>
</comment>
<name>A0ABQ2ZHL4_9ACTN</name>
<protein>
    <recommendedName>
        <fullName evidence="5">DUF4389 domain-containing protein</fullName>
    </recommendedName>
</protein>
<keyword evidence="4" id="KW-1185">Reference proteome</keyword>
<feature type="transmembrane region" description="Helical" evidence="2">
    <location>
        <begin position="128"/>
        <end position="149"/>
    </location>
</feature>
<dbReference type="Proteomes" id="UP000600946">
    <property type="component" value="Unassembled WGS sequence"/>
</dbReference>
<reference evidence="4" key="1">
    <citation type="journal article" date="2019" name="Int. J. Syst. Evol. Microbiol.">
        <title>The Global Catalogue of Microorganisms (GCM) 10K type strain sequencing project: providing services to taxonomists for standard genome sequencing and annotation.</title>
        <authorList>
            <consortium name="The Broad Institute Genomics Platform"/>
            <consortium name="The Broad Institute Genome Sequencing Center for Infectious Disease"/>
            <person name="Wu L."/>
            <person name="Ma J."/>
        </authorList>
    </citation>
    <scope>NUCLEOTIDE SEQUENCE [LARGE SCALE GENOMIC DNA]</scope>
    <source>
        <strain evidence="4">JCM 4594</strain>
    </source>
</reference>
<dbReference type="RefSeq" id="WP_190025924.1">
    <property type="nucleotide sequence ID" value="NZ_BMUU01000001.1"/>
</dbReference>
<keyword evidence="2" id="KW-0812">Transmembrane</keyword>
<organism evidence="3 4">
    <name type="scientific">Streptomyces xanthochromogenes</name>
    <dbReference type="NCBI Taxonomy" id="67384"/>
    <lineage>
        <taxon>Bacteria</taxon>
        <taxon>Bacillati</taxon>
        <taxon>Actinomycetota</taxon>
        <taxon>Actinomycetes</taxon>
        <taxon>Kitasatosporales</taxon>
        <taxon>Streptomycetaceae</taxon>
        <taxon>Streptomyces</taxon>
    </lineage>
</organism>
<evidence type="ECO:0000313" key="4">
    <source>
        <dbReference type="Proteomes" id="UP000600946"/>
    </source>
</evidence>
<dbReference type="InterPro" id="IPR025498">
    <property type="entry name" value="DUF4389"/>
</dbReference>
<sequence>MTAEWNQRPVTSAEHGEWLPVLDIPAPERQRRWTVLLRWLLLLPQFVVVVFLGVAAFFVTIAGWFAALFTGRLPDGMFRFLSSVLAYSTRVDASAMLLVDSYPPFALSAPTYPVQIDVRPTPLNRAAVFFRLILMIPAMIVSSLLQSGWYAMCWVLWLITLVLGRLPGPLYAATAAVTRYTMRFNAYASLLSPAYPKRLFGDEPAAADEVRSGTRPLVLDTAAKVLVVLFLLLGLAGHITNATVESNTGEDTDASGAAAGRHAPDSLPLRSAQEGSFFNLDFSRQDAR</sequence>
<evidence type="ECO:0000256" key="1">
    <source>
        <dbReference type="SAM" id="MobiDB-lite"/>
    </source>
</evidence>
<evidence type="ECO:0008006" key="5">
    <source>
        <dbReference type="Google" id="ProtNLM"/>
    </source>
</evidence>
<gene>
    <name evidence="3" type="ORF">GCM10010326_03480</name>
</gene>
<accession>A0ABQ2ZHL4</accession>
<dbReference type="EMBL" id="BMUU01000001">
    <property type="protein sequence ID" value="GGY15176.1"/>
    <property type="molecule type" value="Genomic_DNA"/>
</dbReference>
<evidence type="ECO:0000256" key="2">
    <source>
        <dbReference type="SAM" id="Phobius"/>
    </source>
</evidence>
<dbReference type="Pfam" id="PF14333">
    <property type="entry name" value="DUF4389"/>
    <property type="match status" value="2"/>
</dbReference>
<evidence type="ECO:0000313" key="3">
    <source>
        <dbReference type="EMBL" id="GGY15176.1"/>
    </source>
</evidence>
<feature type="transmembrane region" description="Helical" evidence="2">
    <location>
        <begin position="46"/>
        <end position="69"/>
    </location>
</feature>